<feature type="domain" description="NADP-dependent oxidoreductase" evidence="1">
    <location>
        <begin position="40"/>
        <end position="299"/>
    </location>
</feature>
<dbReference type="Pfam" id="PF00248">
    <property type="entry name" value="Aldo_ket_red"/>
    <property type="match status" value="1"/>
</dbReference>
<dbReference type="InterPro" id="IPR036812">
    <property type="entry name" value="NAD(P)_OxRdtase_dom_sf"/>
</dbReference>
<dbReference type="KEGG" id="dmr:Deima_0396"/>
<organism evidence="2 3">
    <name type="scientific">Deinococcus maricopensis (strain DSM 21211 / LMG 22137 / NRRL B-23946 / LB-34)</name>
    <dbReference type="NCBI Taxonomy" id="709986"/>
    <lineage>
        <taxon>Bacteria</taxon>
        <taxon>Thermotogati</taxon>
        <taxon>Deinococcota</taxon>
        <taxon>Deinococci</taxon>
        <taxon>Deinococcales</taxon>
        <taxon>Deinococcaceae</taxon>
        <taxon>Deinococcus</taxon>
    </lineage>
</organism>
<dbReference type="Gene3D" id="3.20.20.100">
    <property type="entry name" value="NADP-dependent oxidoreductase domain"/>
    <property type="match status" value="1"/>
</dbReference>
<protein>
    <submittedName>
        <fullName evidence="2">NADP-dependent oxidoreductase domain protein</fullName>
    </submittedName>
</protein>
<dbReference type="RefSeq" id="WP_013555561.1">
    <property type="nucleotide sequence ID" value="NC_014958.1"/>
</dbReference>
<dbReference type="AlphaFoldDB" id="E8U4R7"/>
<dbReference type="EMBL" id="CP002454">
    <property type="protein sequence ID" value="ADV66056.1"/>
    <property type="molecule type" value="Genomic_DNA"/>
</dbReference>
<dbReference type="PANTHER" id="PTHR43312:SF1">
    <property type="entry name" value="NADP-DEPENDENT OXIDOREDUCTASE DOMAIN-CONTAINING PROTEIN"/>
    <property type="match status" value="1"/>
</dbReference>
<keyword evidence="3" id="KW-1185">Reference proteome</keyword>
<evidence type="ECO:0000313" key="3">
    <source>
        <dbReference type="Proteomes" id="UP000008635"/>
    </source>
</evidence>
<gene>
    <name evidence="2" type="ordered locus">Deima_0396</name>
</gene>
<dbReference type="InterPro" id="IPR053135">
    <property type="entry name" value="AKR2_Oxidoreductase"/>
</dbReference>
<dbReference type="Proteomes" id="UP000008635">
    <property type="component" value="Chromosome"/>
</dbReference>
<evidence type="ECO:0000313" key="2">
    <source>
        <dbReference type="EMBL" id="ADV66056.1"/>
    </source>
</evidence>
<name>E8U4R7_DEIML</name>
<dbReference type="STRING" id="709986.Deima_0396"/>
<dbReference type="InterPro" id="IPR023210">
    <property type="entry name" value="NADP_OxRdtase_dom"/>
</dbReference>
<evidence type="ECO:0000259" key="1">
    <source>
        <dbReference type="Pfam" id="PF00248"/>
    </source>
</evidence>
<dbReference type="SUPFAM" id="SSF51430">
    <property type="entry name" value="NAD(P)-linked oxidoreductase"/>
    <property type="match status" value="1"/>
</dbReference>
<sequence length="316" mass="34416">MFAPARLGLGLAALGRPGYINLGHHEDLHGARHPEGLQARTLEVLDAAYSAGIRDFDAARSYGHAEAFLHAWLQQRAPQDVHISSKWGYTYVADWQVTAEQHEVKDHSVNTFERQWPETRAQLGRWLRTYLIHSVTPDSPALHDPALQIRLARLREEGVTPGLSLSGPHQGDALARALDIHIEGQPLFGAVQATWNLLEPSAGPQLQAARDQGWHVMIKEALANGRLGPRGYGPHRAALQALADRHDATLDAVALAAALAQPFADVVLSGAATTEHVVSNARALHVNLSPADLQELLSLAETPAAYWAARAHLPWN</sequence>
<reference evidence="2 3" key="1">
    <citation type="journal article" date="2011" name="Stand. Genomic Sci.">
        <title>Complete genome sequence of Deinococcus maricopensis type strain (LB-34).</title>
        <authorList>
            <person name="Pukall R."/>
            <person name="Zeytun A."/>
            <person name="Lucas S."/>
            <person name="Lapidus A."/>
            <person name="Hammon N."/>
            <person name="Deshpande S."/>
            <person name="Nolan M."/>
            <person name="Cheng J.F."/>
            <person name="Pitluck S."/>
            <person name="Liolios K."/>
            <person name="Pagani I."/>
            <person name="Mikhailova N."/>
            <person name="Ivanova N."/>
            <person name="Mavromatis K."/>
            <person name="Pati A."/>
            <person name="Tapia R."/>
            <person name="Han C."/>
            <person name="Goodwin L."/>
            <person name="Chen A."/>
            <person name="Palaniappan K."/>
            <person name="Land M."/>
            <person name="Hauser L."/>
            <person name="Chang Y.J."/>
            <person name="Jeffries C.D."/>
            <person name="Brambilla E.M."/>
            <person name="Rohde M."/>
            <person name="Goker M."/>
            <person name="Detter J.C."/>
            <person name="Woyke T."/>
            <person name="Bristow J."/>
            <person name="Eisen J.A."/>
            <person name="Markowitz V."/>
            <person name="Hugenholtz P."/>
            <person name="Kyrpides N.C."/>
            <person name="Klenk H.P."/>
        </authorList>
    </citation>
    <scope>NUCLEOTIDE SEQUENCE [LARGE SCALE GENOMIC DNA]</scope>
    <source>
        <strain evidence="3">DSM 21211 / LMG 22137 / NRRL B-23946 / LB-34</strain>
    </source>
</reference>
<dbReference type="OrthoDB" id="5522046at2"/>
<dbReference type="HOGENOM" id="CLU_073071_0_0_0"/>
<dbReference type="eggNOG" id="COG0667">
    <property type="taxonomic scope" value="Bacteria"/>
</dbReference>
<dbReference type="PANTHER" id="PTHR43312">
    <property type="entry name" value="D-THREO-ALDOSE 1-DEHYDROGENASE"/>
    <property type="match status" value="1"/>
</dbReference>
<reference evidence="3" key="2">
    <citation type="submission" date="2011-01" db="EMBL/GenBank/DDBJ databases">
        <title>The complete genome of Deinococcus maricopensis DSM 21211.</title>
        <authorList>
            <consortium name="US DOE Joint Genome Institute (JGI-PGF)"/>
            <person name="Lucas S."/>
            <person name="Copeland A."/>
            <person name="Lapidus A."/>
            <person name="Goodwin L."/>
            <person name="Pitluck S."/>
            <person name="Kyrpides N."/>
            <person name="Mavromatis K."/>
            <person name="Pagani I."/>
            <person name="Ivanova N."/>
            <person name="Ovchinnikova G."/>
            <person name="Zeytun A."/>
            <person name="Detter J.C."/>
            <person name="Han C."/>
            <person name="Land M."/>
            <person name="Hauser L."/>
            <person name="Markowitz V."/>
            <person name="Cheng J.-F."/>
            <person name="Hugenholtz P."/>
            <person name="Woyke T."/>
            <person name="Wu D."/>
            <person name="Pukall R."/>
            <person name="Gehrich-Schroeter G."/>
            <person name="Brambilla E."/>
            <person name="Klenk H.-P."/>
            <person name="Eisen J.A."/>
        </authorList>
    </citation>
    <scope>NUCLEOTIDE SEQUENCE [LARGE SCALE GENOMIC DNA]</scope>
    <source>
        <strain evidence="3">DSM 21211 / LMG 22137 / NRRL B-23946 / LB-34</strain>
    </source>
</reference>
<accession>E8U4R7</accession>
<proteinExistence type="predicted"/>